<keyword evidence="3" id="KW-0808">Transferase</keyword>
<protein>
    <submittedName>
        <fullName evidence="3">Glycosyltransferase involved in cell wall biosynthesis</fullName>
    </submittedName>
</protein>
<gene>
    <name evidence="3" type="ORF">GGR03_003925</name>
</gene>
<dbReference type="InterPro" id="IPR001296">
    <property type="entry name" value="Glyco_trans_1"/>
</dbReference>
<dbReference type="EMBL" id="JACIEM010000005">
    <property type="protein sequence ID" value="MBB4004830.1"/>
    <property type="molecule type" value="Genomic_DNA"/>
</dbReference>
<proteinExistence type="predicted"/>
<keyword evidence="4" id="KW-1185">Reference proteome</keyword>
<reference evidence="3 4" key="1">
    <citation type="submission" date="2020-08" db="EMBL/GenBank/DDBJ databases">
        <title>Genomic Encyclopedia of Type Strains, Phase IV (KMG-IV): sequencing the most valuable type-strain genomes for metagenomic binning, comparative biology and taxonomic classification.</title>
        <authorList>
            <person name="Goeker M."/>
        </authorList>
    </citation>
    <scope>NUCLEOTIDE SEQUENCE [LARGE SCALE GENOMIC DNA]</scope>
    <source>
        <strain evidence="3 4">DSM 103570</strain>
    </source>
</reference>
<accession>A0A7W6MR82</accession>
<dbReference type="RefSeq" id="WP_183210398.1">
    <property type="nucleotide sequence ID" value="NZ_JAAAMM010000005.1"/>
</dbReference>
<dbReference type="GO" id="GO:0016757">
    <property type="term" value="F:glycosyltransferase activity"/>
    <property type="evidence" value="ECO:0007669"/>
    <property type="project" value="InterPro"/>
</dbReference>
<evidence type="ECO:0000259" key="2">
    <source>
        <dbReference type="Pfam" id="PF13579"/>
    </source>
</evidence>
<sequence>MKICVVMPRYAIAGVPLAQMRFARALADRGHAVDLLVGRIDPDHPMPDLPGVNVIRLRTPNVRAMLTPLWRYFRNARPEVVFSAEDHLTCAVLVAAIASGSKAKISGSSRVTPFDTYSSVTFSKRWLLKQLMRAVMGRAEALTCVSEDMVGQYREVFDRPRHVCVYNIVDDRHSRRRMQEAVDDEWLIDRTRPLVVAAGRLAHWKGFDDLIRAMKHVAPDRQVRLLILGDGELRGELGALARELRLGGSVRFAGHVDNPLKYFAHADVFALSSHVEGLPNVLVEAMMCGCTPVSTDCPTGPREVLQDGKYGYLVPVRDPVALARGIEAALDRPTPGALLEEAIRPFEEETVIRRHFDVLGLGDA</sequence>
<feature type="domain" description="Glycosyl transferase family 1" evidence="1">
    <location>
        <begin position="180"/>
        <end position="333"/>
    </location>
</feature>
<feature type="domain" description="Glycosyltransferase subfamily 4-like N-terminal" evidence="2">
    <location>
        <begin position="18"/>
        <end position="165"/>
    </location>
</feature>
<dbReference type="PANTHER" id="PTHR12526">
    <property type="entry name" value="GLYCOSYLTRANSFERASE"/>
    <property type="match status" value="1"/>
</dbReference>
<name>A0A7W6MR82_9HYPH</name>
<dbReference type="AlphaFoldDB" id="A0A7W6MR82"/>
<dbReference type="CDD" id="cd03811">
    <property type="entry name" value="GT4_GT28_WabH-like"/>
    <property type="match status" value="1"/>
</dbReference>
<dbReference type="Pfam" id="PF00534">
    <property type="entry name" value="Glycos_transf_1"/>
    <property type="match status" value="1"/>
</dbReference>
<dbReference type="Pfam" id="PF13579">
    <property type="entry name" value="Glyco_trans_4_4"/>
    <property type="match status" value="1"/>
</dbReference>
<dbReference type="Proteomes" id="UP000588647">
    <property type="component" value="Unassembled WGS sequence"/>
</dbReference>
<evidence type="ECO:0000313" key="4">
    <source>
        <dbReference type="Proteomes" id="UP000588647"/>
    </source>
</evidence>
<organism evidence="3 4">
    <name type="scientific">Aurantimonas endophytica</name>
    <dbReference type="NCBI Taxonomy" id="1522175"/>
    <lineage>
        <taxon>Bacteria</taxon>
        <taxon>Pseudomonadati</taxon>
        <taxon>Pseudomonadota</taxon>
        <taxon>Alphaproteobacteria</taxon>
        <taxon>Hyphomicrobiales</taxon>
        <taxon>Aurantimonadaceae</taxon>
        <taxon>Aurantimonas</taxon>
    </lineage>
</organism>
<dbReference type="Gene3D" id="3.40.50.2000">
    <property type="entry name" value="Glycogen Phosphorylase B"/>
    <property type="match status" value="2"/>
</dbReference>
<evidence type="ECO:0000259" key="1">
    <source>
        <dbReference type="Pfam" id="PF00534"/>
    </source>
</evidence>
<dbReference type="SUPFAM" id="SSF53756">
    <property type="entry name" value="UDP-Glycosyltransferase/glycogen phosphorylase"/>
    <property type="match status" value="1"/>
</dbReference>
<dbReference type="InterPro" id="IPR028098">
    <property type="entry name" value="Glyco_trans_4-like_N"/>
</dbReference>
<comment type="caution">
    <text evidence="3">The sequence shown here is derived from an EMBL/GenBank/DDBJ whole genome shotgun (WGS) entry which is preliminary data.</text>
</comment>
<evidence type="ECO:0000313" key="3">
    <source>
        <dbReference type="EMBL" id="MBB4004830.1"/>
    </source>
</evidence>